<evidence type="ECO:0000256" key="1">
    <source>
        <dbReference type="SAM" id="MobiDB-lite"/>
    </source>
</evidence>
<keyword evidence="2" id="KW-1133">Transmembrane helix</keyword>
<feature type="compositionally biased region" description="Low complexity" evidence="1">
    <location>
        <begin position="86"/>
        <end position="95"/>
    </location>
</feature>
<keyword evidence="4" id="KW-1185">Reference proteome</keyword>
<protein>
    <submittedName>
        <fullName evidence="3">Uncharacterized protein</fullName>
    </submittedName>
</protein>
<gene>
    <name evidence="3" type="ORF">FJT64_013335</name>
</gene>
<dbReference type="EMBL" id="VIIS01002120">
    <property type="protein sequence ID" value="KAF0288267.1"/>
    <property type="molecule type" value="Genomic_DNA"/>
</dbReference>
<evidence type="ECO:0000256" key="2">
    <source>
        <dbReference type="SAM" id="Phobius"/>
    </source>
</evidence>
<accession>A0A6A4UWY9</accession>
<feature type="region of interest" description="Disordered" evidence="1">
    <location>
        <begin position="79"/>
        <end position="137"/>
    </location>
</feature>
<dbReference type="AlphaFoldDB" id="A0A6A4UWY9"/>
<evidence type="ECO:0000313" key="3">
    <source>
        <dbReference type="EMBL" id="KAF0288267.1"/>
    </source>
</evidence>
<evidence type="ECO:0000313" key="4">
    <source>
        <dbReference type="Proteomes" id="UP000440578"/>
    </source>
</evidence>
<name>A0A6A4UWY9_AMPAM</name>
<dbReference type="Proteomes" id="UP000440578">
    <property type="component" value="Unassembled WGS sequence"/>
</dbReference>
<keyword evidence="2" id="KW-0812">Transmembrane</keyword>
<feature type="region of interest" description="Disordered" evidence="1">
    <location>
        <begin position="163"/>
        <end position="188"/>
    </location>
</feature>
<feature type="transmembrane region" description="Helical" evidence="2">
    <location>
        <begin position="55"/>
        <end position="77"/>
    </location>
</feature>
<feature type="compositionally biased region" description="Basic and acidic residues" evidence="1">
    <location>
        <begin position="98"/>
        <end position="114"/>
    </location>
</feature>
<feature type="compositionally biased region" description="Polar residues" evidence="1">
    <location>
        <begin position="117"/>
        <end position="126"/>
    </location>
</feature>
<feature type="compositionally biased region" description="Polar residues" evidence="1">
    <location>
        <begin position="169"/>
        <end position="183"/>
    </location>
</feature>
<reference evidence="3 4" key="1">
    <citation type="submission" date="2019-07" db="EMBL/GenBank/DDBJ databases">
        <title>Draft genome assembly of a fouling barnacle, Amphibalanus amphitrite (Darwin, 1854): The first reference genome for Thecostraca.</title>
        <authorList>
            <person name="Kim W."/>
        </authorList>
    </citation>
    <scope>NUCLEOTIDE SEQUENCE [LARGE SCALE GENOMIC DNA]</scope>
    <source>
        <strain evidence="3">SNU_AA5</strain>
        <tissue evidence="3">Soma without cirri and trophi</tissue>
    </source>
</reference>
<proteinExistence type="predicted"/>
<keyword evidence="2" id="KW-0472">Membrane</keyword>
<sequence length="322" mass="34747">MHSGICRDQRSRPPVLTSQGDSAAEYIVKVSVVPVMLALISGYRQRNRRIPARSVLLLSLGSVLFSCVCISAAGSVVQRQRPSPPAAGAGTGLPAVVHNERGKIERRCEGDARSRRSASGTQSGGNTPPPWKNVTGRVLTPTPAAVRVGRAFWMTAQPIRRSDEAVRSPTESSLLKLGAQQTERVPADREVVSTSRLLHELSSDSSAAALSRYGDRPWSDADLSSLLIQLQELGGEAELPQLRLGSVGEFRRELRRCSAVVTVLEKDQLGASSSSLQKLYQLPAAEGCLQLLLRLQLLPVTRPRAREAAGTLLGEPKRLNLI</sequence>
<organism evidence="3 4">
    <name type="scientific">Amphibalanus amphitrite</name>
    <name type="common">Striped barnacle</name>
    <name type="synonym">Balanus amphitrite</name>
    <dbReference type="NCBI Taxonomy" id="1232801"/>
    <lineage>
        <taxon>Eukaryota</taxon>
        <taxon>Metazoa</taxon>
        <taxon>Ecdysozoa</taxon>
        <taxon>Arthropoda</taxon>
        <taxon>Crustacea</taxon>
        <taxon>Multicrustacea</taxon>
        <taxon>Cirripedia</taxon>
        <taxon>Thoracica</taxon>
        <taxon>Thoracicalcarea</taxon>
        <taxon>Balanomorpha</taxon>
        <taxon>Balanoidea</taxon>
        <taxon>Balanidae</taxon>
        <taxon>Amphibalaninae</taxon>
        <taxon>Amphibalanus</taxon>
    </lineage>
</organism>
<comment type="caution">
    <text evidence="3">The sequence shown here is derived from an EMBL/GenBank/DDBJ whole genome shotgun (WGS) entry which is preliminary data.</text>
</comment>